<sequence length="578" mass="63784">MLSTMQPIPLNLAQILTYGSKIHAETKVSTFEGDAMQETTFAEIAARAAALAHALHDELGITADQRIASMMYNCAEHLETLFAVGCMGAVFNPLNKQLMNDQIRHIINHAEDQVIVADQRLAKQLGTILNEGCPSVRSVIFIGRDDIAAAARFIPNNITCYSYEALLDGRSTIYDWPVIEENNAVAICYSTGTTGAPKGVVYSHRALYLQCMNLRTTDSLAVTHGQSFLCCVPLYHILSWCVPVAAFMSGTPLVFPGADVSGPSLAKIIATALPRVAHGVPTLWIQLMVHYMRHSPERMSLQEIYVGGSAVPPILIKLWEERYGVDVVHIWGMTETLGIGTVARPPSGVSGETRRSYRVSQGRFPASLEYRVVSDGEVMSATDRNQGEIQVRGNWVTTRYYHSHSEEGTGPASMFRDHHVEDAPGQFTSDGWLRTGDVGSVTRDGFLTIHDRARDVIRSGGEWIYSAMLENEIMAAAVVVEAAVIGYPDPKWGERPLAVTVVSPDIPRNHETAERLRSRLRDTFPNWMVPEYWAFVDSIDKTSVGKFDKIDLRKHVADGDYEIISLLGPGHSDEDSPQ</sequence>
<dbReference type="SUPFAM" id="SSF56801">
    <property type="entry name" value="Acetyl-CoA synthetase-like"/>
    <property type="match status" value="1"/>
</dbReference>
<dbReference type="Pfam" id="PF13193">
    <property type="entry name" value="AMP-binding_C"/>
    <property type="match status" value="1"/>
</dbReference>
<name>A0ABD7MSC0_CORUL</name>
<dbReference type="InterPro" id="IPR045851">
    <property type="entry name" value="AMP-bd_C_sf"/>
</dbReference>
<evidence type="ECO:0000259" key="2">
    <source>
        <dbReference type="Pfam" id="PF13193"/>
    </source>
</evidence>
<evidence type="ECO:0000313" key="4">
    <source>
        <dbReference type="Proteomes" id="UP000248741"/>
    </source>
</evidence>
<dbReference type="RefSeq" id="WP_095076199.1">
    <property type="nucleotide sequence ID" value="NZ_CP068134.1"/>
</dbReference>
<dbReference type="InterPro" id="IPR025110">
    <property type="entry name" value="AMP-bd_C"/>
</dbReference>
<gene>
    <name evidence="3" type="primary">dhbE</name>
    <name evidence="3" type="ORF">NCTC7908_00973</name>
</gene>
<dbReference type="InterPro" id="IPR042099">
    <property type="entry name" value="ANL_N_sf"/>
</dbReference>
<dbReference type="NCBIfam" id="NF004837">
    <property type="entry name" value="PRK06187.1"/>
    <property type="match status" value="1"/>
</dbReference>
<organism evidence="3 4">
    <name type="scientific">Corynebacterium ulcerans</name>
    <dbReference type="NCBI Taxonomy" id="65058"/>
    <lineage>
        <taxon>Bacteria</taxon>
        <taxon>Bacillati</taxon>
        <taxon>Actinomycetota</taxon>
        <taxon>Actinomycetes</taxon>
        <taxon>Mycobacteriales</taxon>
        <taxon>Corynebacteriaceae</taxon>
        <taxon>Corynebacterium</taxon>
    </lineage>
</organism>
<dbReference type="PROSITE" id="PS00455">
    <property type="entry name" value="AMP_BINDING"/>
    <property type="match status" value="1"/>
</dbReference>
<dbReference type="EMBL" id="LS483400">
    <property type="protein sequence ID" value="SQG50960.1"/>
    <property type="molecule type" value="Genomic_DNA"/>
</dbReference>
<dbReference type="GO" id="GO:0016877">
    <property type="term" value="F:ligase activity, forming carbon-sulfur bonds"/>
    <property type="evidence" value="ECO:0007669"/>
    <property type="project" value="UniProtKB-ARBA"/>
</dbReference>
<dbReference type="Gene3D" id="3.40.50.12780">
    <property type="entry name" value="N-terminal domain of ligase-like"/>
    <property type="match status" value="1"/>
</dbReference>
<keyword evidence="3" id="KW-0436">Ligase</keyword>
<dbReference type="InterPro" id="IPR000873">
    <property type="entry name" value="AMP-dep_synth/lig_dom"/>
</dbReference>
<feature type="domain" description="AMP-dependent synthetase/ligase" evidence="1">
    <location>
        <begin position="34"/>
        <end position="401"/>
    </location>
</feature>
<protein>
    <submittedName>
        <fullName evidence="3">Long-chain-fatty-acid--CoA ligase</fullName>
        <ecNumber evidence="3">6.3.2.-</ecNumber>
    </submittedName>
</protein>
<evidence type="ECO:0000259" key="1">
    <source>
        <dbReference type="Pfam" id="PF00501"/>
    </source>
</evidence>
<accession>A0ABD7MSC0</accession>
<dbReference type="PANTHER" id="PTHR43767:SF11">
    <property type="entry name" value="MEDIUM-CHAIN-FATTY-ACID--COA LIGASE"/>
    <property type="match status" value="1"/>
</dbReference>
<reference evidence="3 4" key="1">
    <citation type="submission" date="2018-06" db="EMBL/GenBank/DDBJ databases">
        <authorList>
            <consortium name="Pathogen Informatics"/>
            <person name="Doyle S."/>
        </authorList>
    </citation>
    <scope>NUCLEOTIDE SEQUENCE [LARGE SCALE GENOMIC DNA]</scope>
    <source>
        <strain evidence="3 4">NCTC7908</strain>
    </source>
</reference>
<dbReference type="InterPro" id="IPR050237">
    <property type="entry name" value="ATP-dep_AMP-bd_enzyme"/>
</dbReference>
<dbReference type="EC" id="6.3.2.-" evidence="3"/>
<dbReference type="NCBIfam" id="NF004143">
    <property type="entry name" value="PRK05620.1"/>
    <property type="match status" value="1"/>
</dbReference>
<proteinExistence type="predicted"/>
<evidence type="ECO:0000313" key="3">
    <source>
        <dbReference type="EMBL" id="SQG50960.1"/>
    </source>
</evidence>
<dbReference type="InterPro" id="IPR020845">
    <property type="entry name" value="AMP-binding_CS"/>
</dbReference>
<dbReference type="Pfam" id="PF00501">
    <property type="entry name" value="AMP-binding"/>
    <property type="match status" value="1"/>
</dbReference>
<dbReference type="AlphaFoldDB" id="A0ABD7MSC0"/>
<dbReference type="Proteomes" id="UP000248741">
    <property type="component" value="Chromosome 1"/>
</dbReference>
<dbReference type="Gene3D" id="3.30.300.30">
    <property type="match status" value="1"/>
</dbReference>
<feature type="domain" description="AMP-binding enzyme C-terminal" evidence="2">
    <location>
        <begin position="469"/>
        <end position="546"/>
    </location>
</feature>
<dbReference type="PANTHER" id="PTHR43767">
    <property type="entry name" value="LONG-CHAIN-FATTY-ACID--COA LIGASE"/>
    <property type="match status" value="1"/>
</dbReference>